<feature type="transmembrane region" description="Helical" evidence="1">
    <location>
        <begin position="107"/>
        <end position="129"/>
    </location>
</feature>
<feature type="transmembrane region" description="Helical" evidence="1">
    <location>
        <begin position="23"/>
        <end position="40"/>
    </location>
</feature>
<keyword evidence="1" id="KW-1133">Transmembrane helix</keyword>
<keyword evidence="1" id="KW-0812">Transmembrane</keyword>
<dbReference type="AlphaFoldDB" id="A0AAD9I2B2"/>
<keyword evidence="1" id="KW-0472">Membrane</keyword>
<dbReference type="PANTHER" id="PTHR39608:SF2">
    <property type="entry name" value="MARVEL DOMAIN-CONTAINING PROTEIN"/>
    <property type="match status" value="1"/>
</dbReference>
<feature type="transmembrane region" description="Helical" evidence="1">
    <location>
        <begin position="77"/>
        <end position="95"/>
    </location>
</feature>
<accession>A0AAD9I2B2</accession>
<evidence type="ECO:0000313" key="3">
    <source>
        <dbReference type="Proteomes" id="UP001217918"/>
    </source>
</evidence>
<organism evidence="2 3">
    <name type="scientific">Phyllachora maydis</name>
    <dbReference type="NCBI Taxonomy" id="1825666"/>
    <lineage>
        <taxon>Eukaryota</taxon>
        <taxon>Fungi</taxon>
        <taxon>Dikarya</taxon>
        <taxon>Ascomycota</taxon>
        <taxon>Pezizomycotina</taxon>
        <taxon>Sordariomycetes</taxon>
        <taxon>Sordariomycetidae</taxon>
        <taxon>Phyllachorales</taxon>
        <taxon>Phyllachoraceae</taxon>
        <taxon>Phyllachora</taxon>
    </lineage>
</organism>
<reference evidence="2" key="1">
    <citation type="journal article" date="2023" name="Mol. Plant Microbe Interact.">
        <title>Elucidating the Obligate Nature and Biological Capacity of an Invasive Fungal Corn Pathogen.</title>
        <authorList>
            <person name="MacCready J.S."/>
            <person name="Roggenkamp E.M."/>
            <person name="Gdanetz K."/>
            <person name="Chilvers M.I."/>
        </authorList>
    </citation>
    <scope>NUCLEOTIDE SEQUENCE</scope>
    <source>
        <strain evidence="2">PM02</strain>
    </source>
</reference>
<keyword evidence="3" id="KW-1185">Reference proteome</keyword>
<dbReference type="Proteomes" id="UP001217918">
    <property type="component" value="Unassembled WGS sequence"/>
</dbReference>
<feature type="transmembrane region" description="Helical" evidence="1">
    <location>
        <begin position="52"/>
        <end position="71"/>
    </location>
</feature>
<evidence type="ECO:0008006" key="4">
    <source>
        <dbReference type="Google" id="ProtNLM"/>
    </source>
</evidence>
<name>A0AAD9I2B2_9PEZI</name>
<dbReference type="PANTHER" id="PTHR39608">
    <property type="entry name" value="INTEGRAL MEMBRANE PROTEIN (AFU_ORTHOLOGUE AFUA_5G08640)"/>
    <property type="match status" value="1"/>
</dbReference>
<sequence>MARAARTSGTRTGLHPFNLVNNALIWISAVIVMGILSYYIHHQRPFVSSHVIYEEVIAVLTVAFFVFSFFLGGRRHYHMLFNLIFSYLWLVSVVFTAQDWSRDRGTAFDHTVEAFSFIAFFFLLFNVIWEWYFGFFGNDGARATSAV</sequence>
<gene>
    <name evidence="2" type="ORF">P8C59_003722</name>
</gene>
<evidence type="ECO:0000313" key="2">
    <source>
        <dbReference type="EMBL" id="KAK2069117.1"/>
    </source>
</evidence>
<evidence type="ECO:0000256" key="1">
    <source>
        <dbReference type="SAM" id="Phobius"/>
    </source>
</evidence>
<protein>
    <recommendedName>
        <fullName evidence="4">MARVEL domain-containing protein</fullName>
    </recommendedName>
</protein>
<comment type="caution">
    <text evidence="2">The sequence shown here is derived from an EMBL/GenBank/DDBJ whole genome shotgun (WGS) entry which is preliminary data.</text>
</comment>
<proteinExistence type="predicted"/>
<dbReference type="EMBL" id="JAQQPM010000003">
    <property type="protein sequence ID" value="KAK2069117.1"/>
    <property type="molecule type" value="Genomic_DNA"/>
</dbReference>